<sequence>MSSERCGVGMWAANRRLDDKETRNASVVVPPNHQIQDASNVRFESDPMQIHRSSWVGSVPRFLLGLQSEKAMASATDGAGSSCTC</sequence>
<dbReference type="EMBL" id="KN825224">
    <property type="protein sequence ID" value="KIK92986.1"/>
    <property type="molecule type" value="Genomic_DNA"/>
</dbReference>
<keyword evidence="2" id="KW-1185">Reference proteome</keyword>
<proteinExistence type="predicted"/>
<dbReference type="HOGENOM" id="CLU_2513316_0_0_1"/>
<dbReference type="Proteomes" id="UP000054538">
    <property type="component" value="Unassembled WGS sequence"/>
</dbReference>
<dbReference type="AlphaFoldDB" id="A0A0D0DUV1"/>
<organism evidence="1 2">
    <name type="scientific">Paxillus rubicundulus Ve08.2h10</name>
    <dbReference type="NCBI Taxonomy" id="930991"/>
    <lineage>
        <taxon>Eukaryota</taxon>
        <taxon>Fungi</taxon>
        <taxon>Dikarya</taxon>
        <taxon>Basidiomycota</taxon>
        <taxon>Agaricomycotina</taxon>
        <taxon>Agaricomycetes</taxon>
        <taxon>Agaricomycetidae</taxon>
        <taxon>Boletales</taxon>
        <taxon>Paxilineae</taxon>
        <taxon>Paxillaceae</taxon>
        <taxon>Paxillus</taxon>
    </lineage>
</organism>
<evidence type="ECO:0000313" key="1">
    <source>
        <dbReference type="EMBL" id="KIK92986.1"/>
    </source>
</evidence>
<evidence type="ECO:0000313" key="2">
    <source>
        <dbReference type="Proteomes" id="UP000054538"/>
    </source>
</evidence>
<name>A0A0D0DUV1_9AGAM</name>
<gene>
    <name evidence="1" type="ORF">PAXRUDRAFT_829443</name>
</gene>
<protein>
    <submittedName>
        <fullName evidence="1">Uncharacterized protein</fullName>
    </submittedName>
</protein>
<reference evidence="2" key="2">
    <citation type="submission" date="2015-01" db="EMBL/GenBank/DDBJ databases">
        <title>Evolutionary Origins and Diversification of the Mycorrhizal Mutualists.</title>
        <authorList>
            <consortium name="DOE Joint Genome Institute"/>
            <consortium name="Mycorrhizal Genomics Consortium"/>
            <person name="Kohler A."/>
            <person name="Kuo A."/>
            <person name="Nagy L.G."/>
            <person name="Floudas D."/>
            <person name="Copeland A."/>
            <person name="Barry K.W."/>
            <person name="Cichocki N."/>
            <person name="Veneault-Fourrey C."/>
            <person name="LaButti K."/>
            <person name="Lindquist E.A."/>
            <person name="Lipzen A."/>
            <person name="Lundell T."/>
            <person name="Morin E."/>
            <person name="Murat C."/>
            <person name="Riley R."/>
            <person name="Ohm R."/>
            <person name="Sun H."/>
            <person name="Tunlid A."/>
            <person name="Henrissat B."/>
            <person name="Grigoriev I.V."/>
            <person name="Hibbett D.S."/>
            <person name="Martin F."/>
        </authorList>
    </citation>
    <scope>NUCLEOTIDE SEQUENCE [LARGE SCALE GENOMIC DNA]</scope>
    <source>
        <strain evidence="2">Ve08.2h10</strain>
    </source>
</reference>
<reference evidence="1 2" key="1">
    <citation type="submission" date="2014-04" db="EMBL/GenBank/DDBJ databases">
        <authorList>
            <consortium name="DOE Joint Genome Institute"/>
            <person name="Kuo A."/>
            <person name="Kohler A."/>
            <person name="Jargeat P."/>
            <person name="Nagy L.G."/>
            <person name="Floudas D."/>
            <person name="Copeland A."/>
            <person name="Barry K.W."/>
            <person name="Cichocki N."/>
            <person name="Veneault-Fourrey C."/>
            <person name="LaButti K."/>
            <person name="Lindquist E.A."/>
            <person name="Lipzen A."/>
            <person name="Lundell T."/>
            <person name="Morin E."/>
            <person name="Murat C."/>
            <person name="Sun H."/>
            <person name="Tunlid A."/>
            <person name="Henrissat B."/>
            <person name="Grigoriev I.V."/>
            <person name="Hibbett D.S."/>
            <person name="Martin F."/>
            <person name="Nordberg H.P."/>
            <person name="Cantor M.N."/>
            <person name="Hua S.X."/>
        </authorList>
    </citation>
    <scope>NUCLEOTIDE SEQUENCE [LARGE SCALE GENOMIC DNA]</scope>
    <source>
        <strain evidence="1 2">Ve08.2h10</strain>
    </source>
</reference>
<dbReference type="InParanoid" id="A0A0D0DUV1"/>
<accession>A0A0D0DUV1</accession>